<name>A0AAN7AR76_9PEZI</name>
<evidence type="ECO:0000256" key="4">
    <source>
        <dbReference type="RuleBase" id="RU000363"/>
    </source>
</evidence>
<dbReference type="EMBL" id="MU863991">
    <property type="protein sequence ID" value="KAK4196164.1"/>
    <property type="molecule type" value="Genomic_DNA"/>
</dbReference>
<proteinExistence type="inferred from homology"/>
<comment type="caution">
    <text evidence="5">The sequence shown here is derived from an EMBL/GenBank/DDBJ whole genome shotgun (WGS) entry which is preliminary data.</text>
</comment>
<dbReference type="PANTHER" id="PTHR24321">
    <property type="entry name" value="DEHYDROGENASES, SHORT CHAIN"/>
    <property type="match status" value="1"/>
</dbReference>
<dbReference type="PANTHER" id="PTHR24321:SF8">
    <property type="entry name" value="ESTRADIOL 17-BETA-DEHYDROGENASE 8-RELATED"/>
    <property type="match status" value="1"/>
</dbReference>
<evidence type="ECO:0000313" key="6">
    <source>
        <dbReference type="Proteomes" id="UP001303160"/>
    </source>
</evidence>
<evidence type="ECO:0000313" key="5">
    <source>
        <dbReference type="EMBL" id="KAK4196164.1"/>
    </source>
</evidence>
<evidence type="ECO:0000256" key="1">
    <source>
        <dbReference type="ARBA" id="ARBA00006484"/>
    </source>
</evidence>
<reference evidence="5" key="1">
    <citation type="journal article" date="2023" name="Mol. Phylogenet. Evol.">
        <title>Genome-scale phylogeny and comparative genomics of the fungal order Sordariales.</title>
        <authorList>
            <person name="Hensen N."/>
            <person name="Bonometti L."/>
            <person name="Westerberg I."/>
            <person name="Brannstrom I.O."/>
            <person name="Guillou S."/>
            <person name="Cros-Aarteil S."/>
            <person name="Calhoun S."/>
            <person name="Haridas S."/>
            <person name="Kuo A."/>
            <person name="Mondo S."/>
            <person name="Pangilinan J."/>
            <person name="Riley R."/>
            <person name="LaButti K."/>
            <person name="Andreopoulos B."/>
            <person name="Lipzen A."/>
            <person name="Chen C."/>
            <person name="Yan M."/>
            <person name="Daum C."/>
            <person name="Ng V."/>
            <person name="Clum A."/>
            <person name="Steindorff A."/>
            <person name="Ohm R.A."/>
            <person name="Martin F."/>
            <person name="Silar P."/>
            <person name="Natvig D.O."/>
            <person name="Lalanne C."/>
            <person name="Gautier V."/>
            <person name="Ament-Velasquez S.L."/>
            <person name="Kruys A."/>
            <person name="Hutchinson M.I."/>
            <person name="Powell A.J."/>
            <person name="Barry K."/>
            <person name="Miller A.N."/>
            <person name="Grigoriev I.V."/>
            <person name="Debuchy R."/>
            <person name="Gladieux P."/>
            <person name="Hiltunen Thoren M."/>
            <person name="Johannesson H."/>
        </authorList>
    </citation>
    <scope>NUCLEOTIDE SEQUENCE</scope>
    <source>
        <strain evidence="5">CBS 315.58</strain>
    </source>
</reference>
<comment type="similarity">
    <text evidence="1 4">Belongs to the short-chain dehydrogenases/reductases (SDR) family.</text>
</comment>
<accession>A0AAN7AR76</accession>
<dbReference type="InterPro" id="IPR020904">
    <property type="entry name" value="Sc_DH/Rdtase_CS"/>
</dbReference>
<protein>
    <submittedName>
        <fullName evidence="5">Uncharacterized protein</fullName>
    </submittedName>
</protein>
<dbReference type="SUPFAM" id="SSF51735">
    <property type="entry name" value="NAD(P)-binding Rossmann-fold domains"/>
    <property type="match status" value="1"/>
</dbReference>
<sequence>MLTQEKVHRASGPNRARMVPIEDYIPQRCCARQIFTTNFNSPFEMAKTVLITGAAGGLGKAIADAFLAGGANVAVCDVNPPRIAAVEEEWTKSYDGKFLVQQADVTDGASVQSLVDATVSKFGRLDVLINNAGVMDDFSPVGACSKETWDRVLNINLNGPYITSKIAVAQFEKQEPAGGIIINMGSSASYHGFKAGAAYSVSKAGVMALTKNTAGFYGPKGIYSIALLLGGMNTNITDAFAKGMHMEAYQAIAASQSPPSAEKMVPIESVAKYCVFLSEKDIATSANGSCIVFNNNWPEA</sequence>
<organism evidence="5 6">
    <name type="scientific">Triangularia verruculosa</name>
    <dbReference type="NCBI Taxonomy" id="2587418"/>
    <lineage>
        <taxon>Eukaryota</taxon>
        <taxon>Fungi</taxon>
        <taxon>Dikarya</taxon>
        <taxon>Ascomycota</taxon>
        <taxon>Pezizomycotina</taxon>
        <taxon>Sordariomycetes</taxon>
        <taxon>Sordariomycetidae</taxon>
        <taxon>Sordariales</taxon>
        <taxon>Podosporaceae</taxon>
        <taxon>Triangularia</taxon>
    </lineage>
</organism>
<keyword evidence="3" id="KW-0560">Oxidoreductase</keyword>
<gene>
    <name evidence="5" type="ORF">QBC40DRAFT_287733</name>
</gene>
<keyword evidence="2" id="KW-0521">NADP</keyword>
<reference evidence="5" key="2">
    <citation type="submission" date="2023-05" db="EMBL/GenBank/DDBJ databases">
        <authorList>
            <consortium name="Lawrence Berkeley National Laboratory"/>
            <person name="Steindorff A."/>
            <person name="Hensen N."/>
            <person name="Bonometti L."/>
            <person name="Westerberg I."/>
            <person name="Brannstrom I.O."/>
            <person name="Guillou S."/>
            <person name="Cros-Aarteil S."/>
            <person name="Calhoun S."/>
            <person name="Haridas S."/>
            <person name="Kuo A."/>
            <person name="Mondo S."/>
            <person name="Pangilinan J."/>
            <person name="Riley R."/>
            <person name="Labutti K."/>
            <person name="Andreopoulos B."/>
            <person name="Lipzen A."/>
            <person name="Chen C."/>
            <person name="Yanf M."/>
            <person name="Daum C."/>
            <person name="Ng V."/>
            <person name="Clum A."/>
            <person name="Ohm R."/>
            <person name="Martin F."/>
            <person name="Silar P."/>
            <person name="Natvig D."/>
            <person name="Lalanne C."/>
            <person name="Gautier V."/>
            <person name="Ament-Velasquez S.L."/>
            <person name="Kruys A."/>
            <person name="Hutchinson M.I."/>
            <person name="Powell A.J."/>
            <person name="Barry K."/>
            <person name="Miller A.N."/>
            <person name="Grigoriev I.V."/>
            <person name="Debuchy R."/>
            <person name="Gladieux P."/>
            <person name="Thoren M.H."/>
            <person name="Johannesson H."/>
        </authorList>
    </citation>
    <scope>NUCLEOTIDE SEQUENCE</scope>
    <source>
        <strain evidence="5">CBS 315.58</strain>
    </source>
</reference>
<dbReference type="CDD" id="cd05233">
    <property type="entry name" value="SDR_c"/>
    <property type="match status" value="1"/>
</dbReference>
<dbReference type="PROSITE" id="PS00061">
    <property type="entry name" value="ADH_SHORT"/>
    <property type="match status" value="1"/>
</dbReference>
<dbReference type="InterPro" id="IPR036291">
    <property type="entry name" value="NAD(P)-bd_dom_sf"/>
</dbReference>
<dbReference type="InterPro" id="IPR002347">
    <property type="entry name" value="SDR_fam"/>
</dbReference>
<dbReference type="Gene3D" id="3.40.50.720">
    <property type="entry name" value="NAD(P)-binding Rossmann-like Domain"/>
    <property type="match status" value="1"/>
</dbReference>
<keyword evidence="6" id="KW-1185">Reference proteome</keyword>
<dbReference type="Proteomes" id="UP001303160">
    <property type="component" value="Unassembled WGS sequence"/>
</dbReference>
<dbReference type="GO" id="GO:0016491">
    <property type="term" value="F:oxidoreductase activity"/>
    <property type="evidence" value="ECO:0007669"/>
    <property type="project" value="UniProtKB-KW"/>
</dbReference>
<dbReference type="AlphaFoldDB" id="A0AAN7AR76"/>
<dbReference type="Pfam" id="PF00106">
    <property type="entry name" value="adh_short"/>
    <property type="match status" value="1"/>
</dbReference>
<evidence type="ECO:0000256" key="2">
    <source>
        <dbReference type="ARBA" id="ARBA00022857"/>
    </source>
</evidence>
<dbReference type="PRINTS" id="PR00081">
    <property type="entry name" value="GDHRDH"/>
</dbReference>
<dbReference type="FunFam" id="3.40.50.720:FF:000084">
    <property type="entry name" value="Short-chain dehydrogenase reductase"/>
    <property type="match status" value="1"/>
</dbReference>
<dbReference type="PRINTS" id="PR00080">
    <property type="entry name" value="SDRFAMILY"/>
</dbReference>
<evidence type="ECO:0000256" key="3">
    <source>
        <dbReference type="ARBA" id="ARBA00023002"/>
    </source>
</evidence>